<evidence type="ECO:0000256" key="1">
    <source>
        <dbReference type="SAM" id="SignalP"/>
    </source>
</evidence>
<comment type="caution">
    <text evidence="2">The sequence shown here is derived from an EMBL/GenBank/DDBJ whole genome shotgun (WGS) entry which is preliminary data.</text>
</comment>
<organism evidence="2 3">
    <name type="scientific">Acrasis kona</name>
    <dbReference type="NCBI Taxonomy" id="1008807"/>
    <lineage>
        <taxon>Eukaryota</taxon>
        <taxon>Discoba</taxon>
        <taxon>Heterolobosea</taxon>
        <taxon>Tetramitia</taxon>
        <taxon>Eutetramitia</taxon>
        <taxon>Acrasidae</taxon>
        <taxon>Acrasis</taxon>
    </lineage>
</organism>
<feature type="chain" id="PRO_5043890106" evidence="1">
    <location>
        <begin position="17"/>
        <end position="180"/>
    </location>
</feature>
<sequence>MKLIILTLALAAIAFAQDPLRPSVFSPSMSADGYRQGSTVVNQKYYLDQEHKKLRIETYTGDGLQIQINNSEENASYLVTYRGQGIECRKGPFQKEPYFDEATFSGLTFNSSVFLENKLVNSWNLEVPRLGKIVLDVDMTNNVPVRFGPATSPVTFRNVLLHSPNKVLFELSEQVKAFCQ</sequence>
<keyword evidence="1" id="KW-0732">Signal</keyword>
<dbReference type="EMBL" id="JAOPGA020000683">
    <property type="protein sequence ID" value="KAL0480708.1"/>
    <property type="molecule type" value="Genomic_DNA"/>
</dbReference>
<protein>
    <submittedName>
        <fullName evidence="2">Uncharacterized protein</fullName>
    </submittedName>
</protein>
<dbReference type="AlphaFoldDB" id="A0AAW2YTG9"/>
<gene>
    <name evidence="2" type="ORF">AKO1_007022</name>
</gene>
<evidence type="ECO:0000313" key="3">
    <source>
        <dbReference type="Proteomes" id="UP001431209"/>
    </source>
</evidence>
<proteinExistence type="predicted"/>
<reference evidence="2 3" key="1">
    <citation type="submission" date="2024-03" db="EMBL/GenBank/DDBJ databases">
        <title>The Acrasis kona genome and developmental transcriptomes reveal deep origins of eukaryotic multicellular pathways.</title>
        <authorList>
            <person name="Sheikh S."/>
            <person name="Fu C.-J."/>
            <person name="Brown M.W."/>
            <person name="Baldauf S.L."/>
        </authorList>
    </citation>
    <scope>NUCLEOTIDE SEQUENCE [LARGE SCALE GENOMIC DNA]</scope>
    <source>
        <strain evidence="2 3">ATCC MYA-3509</strain>
    </source>
</reference>
<feature type="signal peptide" evidence="1">
    <location>
        <begin position="1"/>
        <end position="16"/>
    </location>
</feature>
<name>A0AAW2YTG9_9EUKA</name>
<dbReference type="Proteomes" id="UP001431209">
    <property type="component" value="Unassembled WGS sequence"/>
</dbReference>
<keyword evidence="3" id="KW-1185">Reference proteome</keyword>
<evidence type="ECO:0000313" key="2">
    <source>
        <dbReference type="EMBL" id="KAL0480708.1"/>
    </source>
</evidence>
<accession>A0AAW2YTG9</accession>